<organism evidence="1 2">
    <name type="scientific">Chitinophaga dinghuensis</name>
    <dbReference type="NCBI Taxonomy" id="1539050"/>
    <lineage>
        <taxon>Bacteria</taxon>
        <taxon>Pseudomonadati</taxon>
        <taxon>Bacteroidota</taxon>
        <taxon>Chitinophagia</taxon>
        <taxon>Chitinophagales</taxon>
        <taxon>Chitinophagaceae</taxon>
        <taxon>Chitinophaga</taxon>
    </lineage>
</organism>
<reference evidence="1 2" key="1">
    <citation type="submission" date="2018-06" db="EMBL/GenBank/DDBJ databases">
        <title>Genomic Encyclopedia of Archaeal and Bacterial Type Strains, Phase II (KMG-II): from individual species to whole genera.</title>
        <authorList>
            <person name="Goeker M."/>
        </authorList>
    </citation>
    <scope>NUCLEOTIDE SEQUENCE [LARGE SCALE GENOMIC DNA]</scope>
    <source>
        <strain evidence="1 2">DSM 29821</strain>
    </source>
</reference>
<gene>
    <name evidence="1" type="ORF">CLV59_11434</name>
</gene>
<proteinExistence type="predicted"/>
<evidence type="ECO:0008006" key="3">
    <source>
        <dbReference type="Google" id="ProtNLM"/>
    </source>
</evidence>
<comment type="caution">
    <text evidence="1">The sequence shown here is derived from an EMBL/GenBank/DDBJ whole genome shotgun (WGS) entry which is preliminary data.</text>
</comment>
<dbReference type="RefSeq" id="WP_111595524.1">
    <property type="nucleotide sequence ID" value="NZ_QLMA01000014.1"/>
</dbReference>
<accession>A0A327VKD1</accession>
<keyword evidence="2" id="KW-1185">Reference proteome</keyword>
<dbReference type="SUPFAM" id="SSF56059">
    <property type="entry name" value="Glutathione synthetase ATP-binding domain-like"/>
    <property type="match status" value="1"/>
</dbReference>
<dbReference type="OrthoDB" id="108192at2"/>
<name>A0A327VKD1_9BACT</name>
<evidence type="ECO:0000313" key="1">
    <source>
        <dbReference type="EMBL" id="RAJ72831.1"/>
    </source>
</evidence>
<dbReference type="Proteomes" id="UP000249819">
    <property type="component" value="Unassembled WGS sequence"/>
</dbReference>
<sequence length="402" mass="46041">MIPSVRKAYNEQFTTSAYHHFLQGMAEDAGVAPAFRVAETPVFVPGDLTAKLVQACEEVVNVILRPDFKTLTEDAIPPALRVPGENDHPHFIVIDFAVTRNEAGELEPQLIELQGFPTMNAFQQVMAKQYRNHFQIPAELNNYFNGLDDESYYQLLRDMIIGNLPPEEVILLEVKPEEQKTKIDFYSTEKYLGIRAVCITDLVQEGNQLFYRRDGVLTPVKRIYNRIIFDDLQRQQSTLGEHVNLFQDLDVEWITHPNWFYRISKYTMPLLHSDYIPKSWYLHQLPVIPTDLENYVLKPLFSFAGQGVKIDVTEEDINAISDPENWILQHRVKYDPAIVTPDGNAICEIRMMYIWPDGAARPMLVHNLSRISKGRMIGVGFNSDDTWVGGSCCFFEAIPPAT</sequence>
<dbReference type="AlphaFoldDB" id="A0A327VKD1"/>
<dbReference type="EMBL" id="QLMA01000014">
    <property type="protein sequence ID" value="RAJ72831.1"/>
    <property type="molecule type" value="Genomic_DNA"/>
</dbReference>
<protein>
    <recommendedName>
        <fullName evidence="3">Glutathionylspermidine synthase</fullName>
    </recommendedName>
</protein>
<evidence type="ECO:0000313" key="2">
    <source>
        <dbReference type="Proteomes" id="UP000249819"/>
    </source>
</evidence>